<comment type="caution">
    <text evidence="1">The sequence shown here is derived from an EMBL/GenBank/DDBJ whole genome shotgun (WGS) entry which is preliminary data.</text>
</comment>
<sequence>MLTNKKIEEYKKKKASSIQLNFEIKRADKEELYQIADKKGIYASEILRLLVKEFIKEQRKSGL</sequence>
<accession>A0A0F9DPH9</accession>
<proteinExistence type="predicted"/>
<evidence type="ECO:0008006" key="2">
    <source>
        <dbReference type="Google" id="ProtNLM"/>
    </source>
</evidence>
<reference evidence="1" key="1">
    <citation type="journal article" date="2015" name="Nature">
        <title>Complex archaea that bridge the gap between prokaryotes and eukaryotes.</title>
        <authorList>
            <person name="Spang A."/>
            <person name="Saw J.H."/>
            <person name="Jorgensen S.L."/>
            <person name="Zaremba-Niedzwiedzka K."/>
            <person name="Martijn J."/>
            <person name="Lind A.E."/>
            <person name="van Eijk R."/>
            <person name="Schleper C."/>
            <person name="Guy L."/>
            <person name="Ettema T.J."/>
        </authorList>
    </citation>
    <scope>NUCLEOTIDE SEQUENCE</scope>
</reference>
<dbReference type="AlphaFoldDB" id="A0A0F9DPH9"/>
<dbReference type="EMBL" id="LAZR01030746">
    <property type="protein sequence ID" value="KKL55706.1"/>
    <property type="molecule type" value="Genomic_DNA"/>
</dbReference>
<protein>
    <recommendedName>
        <fullName evidence="2">Ribbon-helix-helix protein CopG domain-containing protein</fullName>
    </recommendedName>
</protein>
<name>A0A0F9DPH9_9ZZZZ</name>
<evidence type="ECO:0000313" key="1">
    <source>
        <dbReference type="EMBL" id="KKL55706.1"/>
    </source>
</evidence>
<organism evidence="1">
    <name type="scientific">marine sediment metagenome</name>
    <dbReference type="NCBI Taxonomy" id="412755"/>
    <lineage>
        <taxon>unclassified sequences</taxon>
        <taxon>metagenomes</taxon>
        <taxon>ecological metagenomes</taxon>
    </lineage>
</organism>
<gene>
    <name evidence="1" type="ORF">LCGC14_2252700</name>
</gene>